<comment type="caution">
    <text evidence="1">The sequence shown here is derived from an EMBL/GenBank/DDBJ whole genome shotgun (WGS) entry which is preliminary data.</text>
</comment>
<gene>
    <name evidence="1" type="ORF">CCMSSC00406_0006341</name>
</gene>
<accession>A0ACB7IRM6</accession>
<evidence type="ECO:0000313" key="1">
    <source>
        <dbReference type="EMBL" id="KAG9220276.1"/>
    </source>
</evidence>
<protein>
    <submittedName>
        <fullName evidence="1">Uncharacterized protein</fullName>
    </submittedName>
</protein>
<reference evidence="1 2" key="1">
    <citation type="journal article" date="2021" name="Appl. Environ. Microbiol.">
        <title>Genetic linkage and physical mapping for an oyster mushroom Pleurotus cornucopiae and QTL analysis for the trait cap color.</title>
        <authorList>
            <person name="Zhang Y."/>
            <person name="Gao W."/>
            <person name="Sonnenberg A."/>
            <person name="Chen Q."/>
            <person name="Zhang J."/>
            <person name="Huang C."/>
        </authorList>
    </citation>
    <scope>NUCLEOTIDE SEQUENCE [LARGE SCALE GENOMIC DNA]</scope>
    <source>
        <strain evidence="1">CCMSSC00406</strain>
    </source>
</reference>
<keyword evidence="2" id="KW-1185">Reference proteome</keyword>
<organism evidence="1 2">
    <name type="scientific">Pleurotus cornucopiae</name>
    <name type="common">Cornucopia mushroom</name>
    <dbReference type="NCBI Taxonomy" id="5321"/>
    <lineage>
        <taxon>Eukaryota</taxon>
        <taxon>Fungi</taxon>
        <taxon>Dikarya</taxon>
        <taxon>Basidiomycota</taxon>
        <taxon>Agaricomycotina</taxon>
        <taxon>Agaricomycetes</taxon>
        <taxon>Agaricomycetidae</taxon>
        <taxon>Agaricales</taxon>
        <taxon>Pleurotineae</taxon>
        <taxon>Pleurotaceae</taxon>
        <taxon>Pleurotus</taxon>
    </lineage>
</organism>
<dbReference type="EMBL" id="WQMT02000007">
    <property type="protein sequence ID" value="KAG9220276.1"/>
    <property type="molecule type" value="Genomic_DNA"/>
</dbReference>
<sequence>MGQHEEGCADATDFHYGGDAVSPYTKSSPAISIINIRNPDYHVNPGNLLDVLSHRSITSTPILHRLILKTVGRPLLFADNYIELMKGFRAALLSHGRLWKQGILHRDINAGNIILAIDPKAVEEGKEGYIMDSLLARLSSHQTYT</sequence>
<dbReference type="Proteomes" id="UP000824881">
    <property type="component" value="Unassembled WGS sequence"/>
</dbReference>
<evidence type="ECO:0000313" key="2">
    <source>
        <dbReference type="Proteomes" id="UP000824881"/>
    </source>
</evidence>
<name>A0ACB7IRM6_PLECO</name>
<proteinExistence type="predicted"/>